<comment type="caution">
    <text evidence="1">The sequence shown here is derived from an EMBL/GenBank/DDBJ whole genome shotgun (WGS) entry which is preliminary data.</text>
</comment>
<name>A0ACC0KQ91_CHOFU</name>
<sequence length="232" mass="26031">MQIALADAQCGATSGQERIVNLNTAKTILVVVVLEFEWLLLCDRGKAGWSERRRPRRRLVFTSNFGASAATPSPLRPRPRTLPIEHGYFGMVQADRRRHGLRSVRSPSLLIVPRRLIIATLVREADPLPKIAASPLVTRSIYNDIGRVTFESSMKKKDTLLTSGNERQGRKADRSARGGARARPATSASLWVVPLRLRLVRYSYSYAIRCYLQQPVSLRVRLLHLSAHVLLS</sequence>
<accession>A0ACC0KQ91</accession>
<dbReference type="EMBL" id="CM046118">
    <property type="protein sequence ID" value="KAI8438634.1"/>
    <property type="molecule type" value="Genomic_DNA"/>
</dbReference>
<organism evidence="1 2">
    <name type="scientific">Choristoneura fumiferana</name>
    <name type="common">Spruce budworm moth</name>
    <name type="synonym">Archips fumiferana</name>
    <dbReference type="NCBI Taxonomy" id="7141"/>
    <lineage>
        <taxon>Eukaryota</taxon>
        <taxon>Metazoa</taxon>
        <taxon>Ecdysozoa</taxon>
        <taxon>Arthropoda</taxon>
        <taxon>Hexapoda</taxon>
        <taxon>Insecta</taxon>
        <taxon>Pterygota</taxon>
        <taxon>Neoptera</taxon>
        <taxon>Endopterygota</taxon>
        <taxon>Lepidoptera</taxon>
        <taxon>Glossata</taxon>
        <taxon>Ditrysia</taxon>
        <taxon>Tortricoidea</taxon>
        <taxon>Tortricidae</taxon>
        <taxon>Tortricinae</taxon>
        <taxon>Choristoneura</taxon>
    </lineage>
</organism>
<keyword evidence="2" id="KW-1185">Reference proteome</keyword>
<gene>
    <name evidence="1" type="ORF">MSG28_011066</name>
</gene>
<evidence type="ECO:0000313" key="2">
    <source>
        <dbReference type="Proteomes" id="UP001064048"/>
    </source>
</evidence>
<proteinExistence type="predicted"/>
<evidence type="ECO:0000313" key="1">
    <source>
        <dbReference type="EMBL" id="KAI8438634.1"/>
    </source>
</evidence>
<dbReference type="Proteomes" id="UP001064048">
    <property type="component" value="Chromosome 18"/>
</dbReference>
<protein>
    <submittedName>
        <fullName evidence="1">Uncharacterized protein</fullName>
    </submittedName>
</protein>
<reference evidence="1 2" key="1">
    <citation type="journal article" date="2022" name="Genome Biol. Evol.">
        <title>The Spruce Budworm Genome: Reconstructing the Evolutionary History of Antifreeze Proteins.</title>
        <authorList>
            <person name="Beliveau C."/>
            <person name="Gagne P."/>
            <person name="Picq S."/>
            <person name="Vernygora O."/>
            <person name="Keeling C.I."/>
            <person name="Pinkney K."/>
            <person name="Doucet D."/>
            <person name="Wen F."/>
            <person name="Johnston J.S."/>
            <person name="Maaroufi H."/>
            <person name="Boyle B."/>
            <person name="Laroche J."/>
            <person name="Dewar K."/>
            <person name="Juretic N."/>
            <person name="Blackburn G."/>
            <person name="Nisole A."/>
            <person name="Brunet B."/>
            <person name="Brandao M."/>
            <person name="Lumley L."/>
            <person name="Duan J."/>
            <person name="Quan G."/>
            <person name="Lucarotti C.J."/>
            <person name="Roe A.D."/>
            <person name="Sperling F.A.H."/>
            <person name="Levesque R.C."/>
            <person name="Cusson M."/>
        </authorList>
    </citation>
    <scope>NUCLEOTIDE SEQUENCE [LARGE SCALE GENOMIC DNA]</scope>
    <source>
        <strain evidence="1">Glfc:IPQL:Cfum</strain>
    </source>
</reference>